<dbReference type="InterPro" id="IPR036890">
    <property type="entry name" value="HATPase_C_sf"/>
</dbReference>
<feature type="region of interest" description="Disordered" evidence="2">
    <location>
        <begin position="942"/>
        <end position="965"/>
    </location>
</feature>
<feature type="compositionally biased region" description="Basic and acidic residues" evidence="2">
    <location>
        <begin position="943"/>
        <end position="965"/>
    </location>
</feature>
<feature type="region of interest" description="Disordered" evidence="2">
    <location>
        <begin position="338"/>
        <end position="365"/>
    </location>
</feature>
<dbReference type="Pfam" id="PF13589">
    <property type="entry name" value="HATPase_c_3"/>
    <property type="match status" value="1"/>
</dbReference>
<feature type="compositionally biased region" description="Basic and acidic residues" evidence="2">
    <location>
        <begin position="1152"/>
        <end position="1161"/>
    </location>
</feature>
<evidence type="ECO:0000313" key="5">
    <source>
        <dbReference type="Proteomes" id="UP000215453"/>
    </source>
</evidence>
<accession>A0A1Y6M129</accession>
<evidence type="ECO:0000259" key="3">
    <source>
        <dbReference type="SMART" id="SM00853"/>
    </source>
</evidence>
<dbReference type="GO" id="GO:0016887">
    <property type="term" value="F:ATP hydrolysis activity"/>
    <property type="evidence" value="ECO:0007669"/>
    <property type="project" value="InterPro"/>
</dbReference>
<dbReference type="GO" id="GO:0006298">
    <property type="term" value="P:mismatch repair"/>
    <property type="evidence" value="ECO:0007669"/>
    <property type="project" value="InterPro"/>
</dbReference>
<dbReference type="GO" id="GO:0140664">
    <property type="term" value="F:ATP-dependent DNA damage sensor activity"/>
    <property type="evidence" value="ECO:0007669"/>
    <property type="project" value="InterPro"/>
</dbReference>
<feature type="region of interest" description="Disordered" evidence="2">
    <location>
        <begin position="418"/>
        <end position="455"/>
    </location>
</feature>
<feature type="region of interest" description="Disordered" evidence="2">
    <location>
        <begin position="692"/>
        <end position="733"/>
    </location>
</feature>
<sequence>MPPSDTQSQRILPLSPDAIAQIHSSKHITTLQGVILSLLENCLDAASTKVDITVDWERGSCTIEDNGDGIPPNEFAEDGGLGKMYCTSRPSPASTHLHGSNGTFLAELSSMSLLTISSTHSSNKQSASLTFHMAKCITRSLPESTQAQSTLPARPGTHIAVRDLFGNMPVRLKHRALATSAPSSDETSWQDLKRGVVALLLAWPKPCSVKLRDATSASKVVNISGLHTKIAPELTSKSLRRLAGSKSSASTYDPTDVLPILFQSGFTSPDSRSSWVPLSANTSAISLKGMICQDPAPTKQCQFLSLGVMPCGAADGHGEWYDCVNRIFANSGFGIDQDDGVTPSKKADREDGRLTRQTAKDKPRKGVDRYPMFCLQLQFKEVPGRISDPSRLNEASLKVVEDILGAAVTAWLEAHHFRPRKKRSGRRRNEEQESPARAMASRQNTGSRMTSSLPTTPVVGKVANVASNTADSGRNHRVTDIFGRPISRDTIQTGGDTQELTTLSRMRSGRPQSGVNSSLQTPAVQLTAEDTRPFTADDALTSRKRLRLQAPSIDAGQYSGLRRHKLSHHDSRLHAPQLAERYSDIFSVPQTDAPSSEDFGSINSEDISAIAHHLEPAAGVEAEETIPWTDPSTGQVHRVSSRTGIVMPLASESRADSSRPATRGQKVVLDAGSLSSAGRPLSLSRRGVLAAKSAIQSRPGTAPPLIPTSGSDSGGVAGGTAKTPVEEQGQQEKWLPGFLREWNNPVFALRKEPPIPTASNHGPGILLPTVGSSHHACHSHADGTNPHSVDKGIALSRSALKHARIIAQVDRKFILAVLPATVPSISSSAGTFELPGPSQSDTLVLMDQHAASERVMLEDLLVDLCIPAPAPKTQSEAALSINHAQTGVQTVPLESTLEFDIPSSEQAVLEKFRAWFLRWGIAYSLSTPPALLRAAQSPIHPLAHADPHRNDSQGWETSDKRNKKAREARLKISHLPPCIAARCQKEPRLAIELVRGEVWRVAEHGVPKMADIGRDAARESREGTSTTDHGDENDSAPDQPGSQGDTTTVPDDTPTWLALLPLIPPSLLSLLHSRACRSAIMFNDILDHAACEELVRKLARCVFPFVCAHGRVGVVPVGALDGTRLAVDRGLAGNEESDGKGPGERLASWVKGKREVGGGER</sequence>
<evidence type="ECO:0000256" key="1">
    <source>
        <dbReference type="ARBA" id="ARBA00006082"/>
    </source>
</evidence>
<reference evidence="4 5" key="1">
    <citation type="submission" date="2016-10" db="EMBL/GenBank/DDBJ databases">
        <authorList>
            <person name="Varghese N."/>
        </authorList>
    </citation>
    <scope>NUCLEOTIDE SEQUENCE [LARGE SCALE GENOMIC DNA]</scope>
</reference>
<name>A0A1Y6M129_ZYMTR</name>
<dbReference type="SMART" id="SM00853">
    <property type="entry name" value="MutL_C"/>
    <property type="match status" value="1"/>
</dbReference>
<dbReference type="Gene3D" id="3.30.1370.100">
    <property type="entry name" value="MutL, C-terminal domain, regulatory subdomain"/>
    <property type="match status" value="1"/>
</dbReference>
<feature type="compositionally biased region" description="Polar residues" evidence="2">
    <location>
        <begin position="441"/>
        <end position="455"/>
    </location>
</feature>
<dbReference type="GO" id="GO:0005524">
    <property type="term" value="F:ATP binding"/>
    <property type="evidence" value="ECO:0007669"/>
    <property type="project" value="InterPro"/>
</dbReference>
<dbReference type="InterPro" id="IPR038973">
    <property type="entry name" value="MutL/Mlh/Pms-like"/>
</dbReference>
<dbReference type="PANTHER" id="PTHR10073:SF47">
    <property type="entry name" value="DNA MISMATCH REPAIR PROTEIN MLH3"/>
    <property type="match status" value="1"/>
</dbReference>
<gene>
    <name evidence="4" type="ORF">ZT1A5_G10845</name>
</gene>
<dbReference type="Proteomes" id="UP000215453">
    <property type="component" value="Chromosome 12"/>
</dbReference>
<feature type="compositionally biased region" description="Basic and acidic residues" evidence="2">
    <location>
        <begin position="345"/>
        <end position="365"/>
    </location>
</feature>
<dbReference type="InterPro" id="IPR014790">
    <property type="entry name" value="MutL_C"/>
</dbReference>
<dbReference type="EMBL" id="LT882687">
    <property type="protein sequence ID" value="SMY29398.1"/>
    <property type="molecule type" value="Genomic_DNA"/>
</dbReference>
<feature type="compositionally biased region" description="Basic and acidic residues" evidence="2">
    <location>
        <begin position="1010"/>
        <end position="1032"/>
    </location>
</feature>
<protein>
    <recommendedName>
        <fullName evidence="3">MutL C-terminal dimerisation domain-containing protein</fullName>
    </recommendedName>
</protein>
<proteinExistence type="inferred from homology"/>
<evidence type="ECO:0000256" key="2">
    <source>
        <dbReference type="SAM" id="MobiDB-lite"/>
    </source>
</evidence>
<feature type="domain" description="MutL C-terminal dimerisation" evidence="3">
    <location>
        <begin position="805"/>
        <end position="1086"/>
    </location>
</feature>
<evidence type="ECO:0000313" key="4">
    <source>
        <dbReference type="EMBL" id="SMY29398.1"/>
    </source>
</evidence>
<feature type="region of interest" description="Disordered" evidence="2">
    <location>
        <begin position="487"/>
        <end position="536"/>
    </location>
</feature>
<dbReference type="SUPFAM" id="SSF118116">
    <property type="entry name" value="DNA mismatch repair protein MutL"/>
    <property type="match status" value="1"/>
</dbReference>
<dbReference type="Gene3D" id="3.30.565.10">
    <property type="entry name" value="Histidine kinase-like ATPase, C-terminal domain"/>
    <property type="match status" value="1"/>
</dbReference>
<dbReference type="GO" id="GO:0032300">
    <property type="term" value="C:mismatch repair complex"/>
    <property type="evidence" value="ECO:0007669"/>
    <property type="project" value="InterPro"/>
</dbReference>
<feature type="compositionally biased region" description="Polar residues" evidence="2">
    <location>
        <begin position="489"/>
        <end position="524"/>
    </location>
</feature>
<dbReference type="SUPFAM" id="SSF55874">
    <property type="entry name" value="ATPase domain of HSP90 chaperone/DNA topoisomerase II/histidine kinase"/>
    <property type="match status" value="1"/>
</dbReference>
<feature type="region of interest" description="Disordered" evidence="2">
    <location>
        <begin position="1010"/>
        <end position="1051"/>
    </location>
</feature>
<dbReference type="InterPro" id="IPR042121">
    <property type="entry name" value="MutL_C_regsub"/>
</dbReference>
<comment type="similarity">
    <text evidence="1">Belongs to the DNA mismatch repair MutL/HexB family.</text>
</comment>
<organism evidence="4 5">
    <name type="scientific">Zymoseptoria tritici ST99CH_1A5</name>
    <dbReference type="NCBI Taxonomy" id="1276529"/>
    <lineage>
        <taxon>Eukaryota</taxon>
        <taxon>Fungi</taxon>
        <taxon>Dikarya</taxon>
        <taxon>Ascomycota</taxon>
        <taxon>Pezizomycotina</taxon>
        <taxon>Dothideomycetes</taxon>
        <taxon>Dothideomycetidae</taxon>
        <taxon>Mycosphaerellales</taxon>
        <taxon>Mycosphaerellaceae</taxon>
        <taxon>Zymoseptoria</taxon>
    </lineage>
</organism>
<dbReference type="Gene3D" id="3.30.1540.20">
    <property type="entry name" value="MutL, C-terminal domain, dimerisation subdomain"/>
    <property type="match status" value="2"/>
</dbReference>
<dbReference type="InterPro" id="IPR037198">
    <property type="entry name" value="MutL_C_sf"/>
</dbReference>
<feature type="region of interest" description="Disordered" evidence="2">
    <location>
        <begin position="1131"/>
        <end position="1161"/>
    </location>
</feature>
<dbReference type="PANTHER" id="PTHR10073">
    <property type="entry name" value="DNA MISMATCH REPAIR PROTEIN MLH, PMS, MUTL"/>
    <property type="match status" value="1"/>
</dbReference>
<dbReference type="InterPro" id="IPR042120">
    <property type="entry name" value="MutL_C_dimsub"/>
</dbReference>
<dbReference type="AlphaFoldDB" id="A0A1Y6M129"/>